<dbReference type="AlphaFoldDB" id="A0A8E1C0N4"/>
<reference evidence="2 3" key="1">
    <citation type="submission" date="2014-02" db="EMBL/GenBank/DDBJ databases">
        <title>Draft genome sequence of Rickettsia buchneri sp. nov. ISO7T.</title>
        <authorList>
            <person name="Felsheim R.F."/>
            <person name="Kurtti T.J."/>
            <person name="Munderloh U.G."/>
        </authorList>
    </citation>
    <scope>NUCLEOTIDE SEQUENCE [LARGE SCALE GENOMIC DNA]</scope>
    <source>
        <strain evidence="2 3">ISO7</strain>
    </source>
</reference>
<evidence type="ECO:0000313" key="2">
    <source>
        <dbReference type="EMBL" id="KDO03562.1"/>
    </source>
</evidence>
<evidence type="ECO:0000313" key="3">
    <source>
        <dbReference type="Proteomes" id="UP000027161"/>
    </source>
</evidence>
<keyword evidence="1" id="KW-0472">Membrane</keyword>
<comment type="caution">
    <text evidence="2">The sequence shown here is derived from an EMBL/GenBank/DDBJ whole genome shotgun (WGS) entry which is preliminary data.</text>
</comment>
<proteinExistence type="predicted"/>
<name>A0A8E1C0N4_9RICK</name>
<gene>
    <name evidence="2" type="ORF">REISMN_01135</name>
</gene>
<dbReference type="Proteomes" id="UP000027161">
    <property type="component" value="Unassembled WGS sequence"/>
</dbReference>
<keyword evidence="3" id="KW-1185">Reference proteome</keyword>
<keyword evidence="1" id="KW-1133">Transmembrane helix</keyword>
<accession>A0A8E1C0N4</accession>
<protein>
    <submittedName>
        <fullName evidence="2">Uncharacterized protein</fullName>
    </submittedName>
</protein>
<keyword evidence="1" id="KW-0812">Transmembrane</keyword>
<sequence>MVVGIYYKCQMKHLLNKRVIPYIVTAIIFLFYNISVYQYLQYNQKEKNKLVLEAVQHNIITLLSTDIETALNPSVFDKTFLLLKKFINQGPEQILTQNGLFNFILSDQSALYINNFKNMLVFDLQNLKDIITKIFPTFLLYKIELNGNNVATNNANNHNYLITKHHKINNNTNLLVKLDINPNSDYYFSNTNKLYKYLFSNIIVSLILCPIILYLYLQKRLSIILKIEQLEDDLFALNKMNNALNLHQKANKNLNSFFIRSATEEYIKQQLTADLNQEIKLEKIDPSNYLFPIAFTNHSTTEIDVKKLISYL</sequence>
<evidence type="ECO:0000256" key="1">
    <source>
        <dbReference type="SAM" id="Phobius"/>
    </source>
</evidence>
<feature type="transmembrane region" description="Helical" evidence="1">
    <location>
        <begin position="20"/>
        <end position="40"/>
    </location>
</feature>
<dbReference type="EMBL" id="JFKF01000025">
    <property type="protein sequence ID" value="KDO03562.1"/>
    <property type="molecule type" value="Genomic_DNA"/>
</dbReference>
<organism evidence="2 3">
    <name type="scientific">Rickettsia tamurae subsp. buchneri</name>
    <dbReference type="NCBI Taxonomy" id="1462938"/>
    <lineage>
        <taxon>Bacteria</taxon>
        <taxon>Pseudomonadati</taxon>
        <taxon>Pseudomonadota</taxon>
        <taxon>Alphaproteobacteria</taxon>
        <taxon>Rickettsiales</taxon>
        <taxon>Rickettsiaceae</taxon>
        <taxon>Rickettsieae</taxon>
        <taxon>Rickettsia</taxon>
        <taxon>spotted fever group</taxon>
    </lineage>
</organism>
<feature type="transmembrane region" description="Helical" evidence="1">
    <location>
        <begin position="197"/>
        <end position="217"/>
    </location>
</feature>